<dbReference type="CDD" id="cd00446">
    <property type="entry name" value="GrpE"/>
    <property type="match status" value="1"/>
</dbReference>
<gene>
    <name evidence="3" type="primary">grpE</name>
    <name evidence="7" type="ordered locus">Mboo_1605</name>
</gene>
<sequence>MEDIEELKKELAEQTRLAEERLNQLQYLQADFDNFRRWSAKEKETITALANEKLIHDLLVILDDFELALPSLEQEKNREGMTMIYKKFAKILSDYGLQPIECVGKKFDPHYHEVLCTEKCPQEQNTILEDFGKGYQLKSKVIRPSKVKIAEHVTEKVGENNG</sequence>
<dbReference type="PANTHER" id="PTHR21237:SF23">
    <property type="entry name" value="GRPE PROTEIN HOMOLOG, MITOCHONDRIAL"/>
    <property type="match status" value="1"/>
</dbReference>
<dbReference type="PRINTS" id="PR00773">
    <property type="entry name" value="GRPEPROTEIN"/>
</dbReference>
<dbReference type="InterPro" id="IPR013805">
    <property type="entry name" value="GrpE_CC"/>
</dbReference>
<dbReference type="InterPro" id="IPR009012">
    <property type="entry name" value="GrpE_head"/>
</dbReference>
<comment type="subcellular location">
    <subcellularLocation>
        <location evidence="3">Cytoplasm</location>
    </subcellularLocation>
</comment>
<comment type="function">
    <text evidence="3 4">Participates actively in the response to hyperosmotic and heat shock by preventing the aggregation of stress-denatured proteins, in association with DnaK and GrpE. It is the nucleotide exchange factor for DnaK and may function as a thermosensor. Unfolded proteins bind initially to DnaJ; upon interaction with the DnaJ-bound protein, DnaK hydrolyzes its bound ATP, resulting in the formation of a stable complex. GrpE releases ADP from DnaK; ATP binding to DnaK triggers the release of the substrate protein, thus completing the reaction cycle. Several rounds of ATP-dependent interactions between DnaJ, DnaK and GrpE are required for fully efficient folding.</text>
</comment>
<evidence type="ECO:0000256" key="5">
    <source>
        <dbReference type="RuleBase" id="RU004478"/>
    </source>
</evidence>
<dbReference type="GO" id="GO:0005737">
    <property type="term" value="C:cytoplasm"/>
    <property type="evidence" value="ECO:0007669"/>
    <property type="project" value="UniProtKB-SubCell"/>
</dbReference>
<accession>A7I8R1</accession>
<evidence type="ECO:0000256" key="1">
    <source>
        <dbReference type="ARBA" id="ARBA00009054"/>
    </source>
</evidence>
<dbReference type="Gene3D" id="3.90.20.20">
    <property type="match status" value="1"/>
</dbReference>
<comment type="subunit">
    <text evidence="3">Homodimer.</text>
</comment>
<evidence type="ECO:0000313" key="7">
    <source>
        <dbReference type="EMBL" id="ABS56122.1"/>
    </source>
</evidence>
<evidence type="ECO:0000256" key="2">
    <source>
        <dbReference type="ARBA" id="ARBA00023186"/>
    </source>
</evidence>
<keyword evidence="2 3" id="KW-0143">Chaperone</keyword>
<dbReference type="Gene3D" id="2.30.22.10">
    <property type="entry name" value="Head domain of nucleotide exchange factor GrpE"/>
    <property type="match status" value="1"/>
</dbReference>
<dbReference type="OrthoDB" id="372230at2157"/>
<evidence type="ECO:0000256" key="6">
    <source>
        <dbReference type="SAM" id="Coils"/>
    </source>
</evidence>
<dbReference type="EMBL" id="CP000780">
    <property type="protein sequence ID" value="ABS56122.1"/>
    <property type="molecule type" value="Genomic_DNA"/>
</dbReference>
<name>A7I8R1_METB6</name>
<dbReference type="GO" id="GO:0051082">
    <property type="term" value="F:unfolded protein binding"/>
    <property type="evidence" value="ECO:0007669"/>
    <property type="project" value="TreeGrafter"/>
</dbReference>
<dbReference type="GO" id="GO:0000774">
    <property type="term" value="F:adenyl-nucleotide exchange factor activity"/>
    <property type="evidence" value="ECO:0007669"/>
    <property type="project" value="InterPro"/>
</dbReference>
<dbReference type="PANTHER" id="PTHR21237">
    <property type="entry name" value="GRPE PROTEIN"/>
    <property type="match status" value="1"/>
</dbReference>
<dbReference type="GeneID" id="5412200"/>
<protein>
    <recommendedName>
        <fullName evidence="3 4">Protein GrpE</fullName>
    </recommendedName>
    <alternativeName>
        <fullName evidence="3">HSP-70 cofactor</fullName>
    </alternativeName>
</protein>
<proteinExistence type="inferred from homology"/>
<dbReference type="Pfam" id="PF01025">
    <property type="entry name" value="GrpE"/>
    <property type="match status" value="1"/>
</dbReference>
<evidence type="ECO:0000256" key="3">
    <source>
        <dbReference type="HAMAP-Rule" id="MF_01151"/>
    </source>
</evidence>
<keyword evidence="3" id="KW-0963">Cytoplasm</keyword>
<dbReference type="RefSeq" id="WP_012107166.1">
    <property type="nucleotide sequence ID" value="NC_009712.1"/>
</dbReference>
<evidence type="ECO:0000313" key="8">
    <source>
        <dbReference type="Proteomes" id="UP000002408"/>
    </source>
</evidence>
<dbReference type="AlphaFoldDB" id="A7I8R1"/>
<feature type="coiled-coil region" evidence="6">
    <location>
        <begin position="1"/>
        <end position="28"/>
    </location>
</feature>
<keyword evidence="6" id="KW-0175">Coiled coil</keyword>
<keyword evidence="8" id="KW-1185">Reference proteome</keyword>
<organism evidence="7 8">
    <name type="scientific">Methanoregula boonei (strain DSM 21154 / JCM 14090 / 6A8)</name>
    <dbReference type="NCBI Taxonomy" id="456442"/>
    <lineage>
        <taxon>Archaea</taxon>
        <taxon>Methanobacteriati</taxon>
        <taxon>Methanobacteriota</taxon>
        <taxon>Stenosarchaea group</taxon>
        <taxon>Methanomicrobia</taxon>
        <taxon>Methanomicrobiales</taxon>
        <taxon>Methanoregulaceae</taxon>
        <taxon>Methanoregula</taxon>
    </lineage>
</organism>
<dbReference type="GO" id="GO:0042803">
    <property type="term" value="F:protein homodimerization activity"/>
    <property type="evidence" value="ECO:0007669"/>
    <property type="project" value="InterPro"/>
</dbReference>
<dbReference type="Proteomes" id="UP000002408">
    <property type="component" value="Chromosome"/>
</dbReference>
<dbReference type="eggNOG" id="arCOG04772">
    <property type="taxonomic scope" value="Archaea"/>
</dbReference>
<reference evidence="8" key="1">
    <citation type="journal article" date="2015" name="Microbiology">
        <title>Genome of Methanoregula boonei 6A8 reveals adaptations to oligotrophic peatland environments.</title>
        <authorList>
            <person name="Braeuer S."/>
            <person name="Cadillo-Quiroz H."/>
            <person name="Kyrpides N."/>
            <person name="Woyke T."/>
            <person name="Goodwin L."/>
            <person name="Detter C."/>
            <person name="Podell S."/>
            <person name="Yavitt J.B."/>
            <person name="Zinder S.H."/>
        </authorList>
    </citation>
    <scope>NUCLEOTIDE SEQUENCE [LARGE SCALE GENOMIC DNA]</scope>
    <source>
        <strain evidence="8">DSM 21154 / JCM 14090 / 6A8</strain>
    </source>
</reference>
<dbReference type="SUPFAM" id="SSF51064">
    <property type="entry name" value="Head domain of nucleotide exchange factor GrpE"/>
    <property type="match status" value="1"/>
</dbReference>
<keyword evidence="3 4" id="KW-0346">Stress response</keyword>
<dbReference type="HAMAP" id="MF_01151">
    <property type="entry name" value="GrpE"/>
    <property type="match status" value="1"/>
</dbReference>
<evidence type="ECO:0000256" key="4">
    <source>
        <dbReference type="RuleBase" id="RU000639"/>
    </source>
</evidence>
<dbReference type="SUPFAM" id="SSF58014">
    <property type="entry name" value="Coiled-coil domain of nucleotide exchange factor GrpE"/>
    <property type="match status" value="1"/>
</dbReference>
<dbReference type="GO" id="GO:0051087">
    <property type="term" value="F:protein-folding chaperone binding"/>
    <property type="evidence" value="ECO:0007669"/>
    <property type="project" value="InterPro"/>
</dbReference>
<dbReference type="HOGENOM" id="CLU_057217_5_2_2"/>
<dbReference type="PROSITE" id="PS01071">
    <property type="entry name" value="GRPE"/>
    <property type="match status" value="1"/>
</dbReference>
<dbReference type="KEGG" id="mbn:Mboo_1605"/>
<dbReference type="GO" id="GO:0006457">
    <property type="term" value="P:protein folding"/>
    <property type="evidence" value="ECO:0007669"/>
    <property type="project" value="InterPro"/>
</dbReference>
<dbReference type="STRING" id="456442.Mboo_1605"/>
<dbReference type="InterPro" id="IPR000740">
    <property type="entry name" value="GrpE"/>
</dbReference>
<comment type="similarity">
    <text evidence="1 3 5">Belongs to the GrpE family.</text>
</comment>